<evidence type="ECO:0000313" key="1">
    <source>
        <dbReference type="EMBL" id="ONK72777.1"/>
    </source>
</evidence>
<gene>
    <name evidence="1" type="ORF">A4U43_C04F23100</name>
</gene>
<dbReference type="AlphaFoldDB" id="A0A5P1F5T8"/>
<organism evidence="1 2">
    <name type="scientific">Asparagus officinalis</name>
    <name type="common">Garden asparagus</name>
    <dbReference type="NCBI Taxonomy" id="4686"/>
    <lineage>
        <taxon>Eukaryota</taxon>
        <taxon>Viridiplantae</taxon>
        <taxon>Streptophyta</taxon>
        <taxon>Embryophyta</taxon>
        <taxon>Tracheophyta</taxon>
        <taxon>Spermatophyta</taxon>
        <taxon>Magnoliopsida</taxon>
        <taxon>Liliopsida</taxon>
        <taxon>Asparagales</taxon>
        <taxon>Asparagaceae</taxon>
        <taxon>Asparagoideae</taxon>
        <taxon>Asparagus</taxon>
    </lineage>
</organism>
<keyword evidence="2" id="KW-1185">Reference proteome</keyword>
<dbReference type="EMBL" id="CM007384">
    <property type="protein sequence ID" value="ONK72777.1"/>
    <property type="molecule type" value="Genomic_DNA"/>
</dbReference>
<accession>A0A5P1F5T8</accession>
<dbReference type="Proteomes" id="UP000243459">
    <property type="component" value="Chromosome 4"/>
</dbReference>
<proteinExistence type="predicted"/>
<evidence type="ECO:0000313" key="2">
    <source>
        <dbReference type="Proteomes" id="UP000243459"/>
    </source>
</evidence>
<dbReference type="Gramene" id="ONK72777">
    <property type="protein sequence ID" value="ONK72777"/>
    <property type="gene ID" value="A4U43_C04F23100"/>
</dbReference>
<protein>
    <submittedName>
        <fullName evidence="1">Uncharacterized protein</fullName>
    </submittedName>
</protein>
<name>A0A5P1F5T8_ASPOF</name>
<sequence>MCSKGLLKSGGMTYASFILLRASRWRENEIRRIENLRSEARQPIQRAQIKELDDSSSALKEHLGTHATLVDPTSETYSCTYPNTQTQEYYDRVIEKAKSLGINQEPMFARMTKV</sequence>
<reference evidence="2" key="1">
    <citation type="journal article" date="2017" name="Nat. Commun.">
        <title>The asparagus genome sheds light on the origin and evolution of a young Y chromosome.</title>
        <authorList>
            <person name="Harkess A."/>
            <person name="Zhou J."/>
            <person name="Xu C."/>
            <person name="Bowers J.E."/>
            <person name="Van der Hulst R."/>
            <person name="Ayyampalayam S."/>
            <person name="Mercati F."/>
            <person name="Riccardi P."/>
            <person name="McKain M.R."/>
            <person name="Kakrana A."/>
            <person name="Tang H."/>
            <person name="Ray J."/>
            <person name="Groenendijk J."/>
            <person name="Arikit S."/>
            <person name="Mathioni S.M."/>
            <person name="Nakano M."/>
            <person name="Shan H."/>
            <person name="Telgmann-Rauber A."/>
            <person name="Kanno A."/>
            <person name="Yue Z."/>
            <person name="Chen H."/>
            <person name="Li W."/>
            <person name="Chen Y."/>
            <person name="Xu X."/>
            <person name="Zhang Y."/>
            <person name="Luo S."/>
            <person name="Chen H."/>
            <person name="Gao J."/>
            <person name="Mao Z."/>
            <person name="Pires J.C."/>
            <person name="Luo M."/>
            <person name="Kudrna D."/>
            <person name="Wing R.A."/>
            <person name="Meyers B.C."/>
            <person name="Yi K."/>
            <person name="Kong H."/>
            <person name="Lavrijsen P."/>
            <person name="Sunseri F."/>
            <person name="Falavigna A."/>
            <person name="Ye Y."/>
            <person name="Leebens-Mack J.H."/>
            <person name="Chen G."/>
        </authorList>
    </citation>
    <scope>NUCLEOTIDE SEQUENCE [LARGE SCALE GENOMIC DNA]</scope>
    <source>
        <strain evidence="2">cv. DH0086</strain>
    </source>
</reference>